<accession>A0ABQ5D5I1</accession>
<feature type="coiled-coil region" evidence="1">
    <location>
        <begin position="41"/>
        <end position="68"/>
    </location>
</feature>
<protein>
    <submittedName>
        <fullName evidence="3">Uncharacterized protein</fullName>
    </submittedName>
</protein>
<dbReference type="EMBL" id="BQNB010014896">
    <property type="protein sequence ID" value="GJT33647.1"/>
    <property type="molecule type" value="Genomic_DNA"/>
</dbReference>
<reference evidence="3" key="1">
    <citation type="journal article" date="2022" name="Int. J. Mol. Sci.">
        <title>Draft Genome of Tanacetum Coccineum: Genomic Comparison of Closely Related Tanacetum-Family Plants.</title>
        <authorList>
            <person name="Yamashiro T."/>
            <person name="Shiraishi A."/>
            <person name="Nakayama K."/>
            <person name="Satake H."/>
        </authorList>
    </citation>
    <scope>NUCLEOTIDE SEQUENCE</scope>
</reference>
<feature type="compositionally biased region" description="Polar residues" evidence="2">
    <location>
        <begin position="307"/>
        <end position="316"/>
    </location>
</feature>
<sequence length="316" mass="35884">MAISSSSSSSSSDNEVQNCSKQCLESFKTLQKNFDSEREKHSRARLEIQGYELALESLESRILGHEKNELDWGEKYEFQNYELKSSDEEISPANDRFSKADGYHAIAPPITGEPSNQDETIGKINDVNIEKPKSIHESVVSKPKINKDKVIIEDWNSDDEDDVSAVKIVSPVKTNETQTVRNQVDKIGQISQKEGIGFKKIKAFFVCKSSDHLIKDCDFYAKKSPKPKVKTMVNTGKRVVKPVWDNGKRVNQQKISNNFENTLNQEGLFVHQELTNKTERISNKKRKNIKKCDKNGTRDGKVCGEKPNQSKSIREE</sequence>
<feature type="region of interest" description="Disordered" evidence="2">
    <location>
        <begin position="279"/>
        <end position="316"/>
    </location>
</feature>
<evidence type="ECO:0000256" key="2">
    <source>
        <dbReference type="SAM" id="MobiDB-lite"/>
    </source>
</evidence>
<evidence type="ECO:0000313" key="3">
    <source>
        <dbReference type="EMBL" id="GJT33647.1"/>
    </source>
</evidence>
<keyword evidence="1" id="KW-0175">Coiled coil</keyword>
<organism evidence="3 4">
    <name type="scientific">Tanacetum coccineum</name>
    <dbReference type="NCBI Taxonomy" id="301880"/>
    <lineage>
        <taxon>Eukaryota</taxon>
        <taxon>Viridiplantae</taxon>
        <taxon>Streptophyta</taxon>
        <taxon>Embryophyta</taxon>
        <taxon>Tracheophyta</taxon>
        <taxon>Spermatophyta</taxon>
        <taxon>Magnoliopsida</taxon>
        <taxon>eudicotyledons</taxon>
        <taxon>Gunneridae</taxon>
        <taxon>Pentapetalae</taxon>
        <taxon>asterids</taxon>
        <taxon>campanulids</taxon>
        <taxon>Asterales</taxon>
        <taxon>Asteraceae</taxon>
        <taxon>Asteroideae</taxon>
        <taxon>Anthemideae</taxon>
        <taxon>Anthemidinae</taxon>
        <taxon>Tanacetum</taxon>
    </lineage>
</organism>
<dbReference type="Proteomes" id="UP001151760">
    <property type="component" value="Unassembled WGS sequence"/>
</dbReference>
<reference evidence="3" key="2">
    <citation type="submission" date="2022-01" db="EMBL/GenBank/DDBJ databases">
        <authorList>
            <person name="Yamashiro T."/>
            <person name="Shiraishi A."/>
            <person name="Satake H."/>
            <person name="Nakayama K."/>
        </authorList>
    </citation>
    <scope>NUCLEOTIDE SEQUENCE</scope>
</reference>
<evidence type="ECO:0000256" key="1">
    <source>
        <dbReference type="SAM" id="Coils"/>
    </source>
</evidence>
<evidence type="ECO:0000313" key="4">
    <source>
        <dbReference type="Proteomes" id="UP001151760"/>
    </source>
</evidence>
<proteinExistence type="predicted"/>
<keyword evidence="4" id="KW-1185">Reference proteome</keyword>
<feature type="compositionally biased region" description="Basic and acidic residues" evidence="2">
    <location>
        <begin position="290"/>
        <end position="304"/>
    </location>
</feature>
<gene>
    <name evidence="3" type="ORF">Tco_0924066</name>
</gene>
<comment type="caution">
    <text evidence="3">The sequence shown here is derived from an EMBL/GenBank/DDBJ whole genome shotgun (WGS) entry which is preliminary data.</text>
</comment>
<name>A0ABQ5D5I1_9ASTR</name>